<evidence type="ECO:0000313" key="5">
    <source>
        <dbReference type="Proteomes" id="UP001195660"/>
    </source>
</evidence>
<evidence type="ECO:0000313" key="4">
    <source>
        <dbReference type="EMBL" id="MBM5570092.1"/>
    </source>
</evidence>
<dbReference type="Pfam" id="PF02481">
    <property type="entry name" value="DNA_processg_A"/>
    <property type="match status" value="1"/>
</dbReference>
<feature type="domain" description="DprA winged helix" evidence="3">
    <location>
        <begin position="307"/>
        <end position="360"/>
    </location>
</feature>
<organism evidence="4 5">
    <name type="scientific">Deefgea chitinilytica</name>
    <dbReference type="NCBI Taxonomy" id="570276"/>
    <lineage>
        <taxon>Bacteria</taxon>
        <taxon>Pseudomonadati</taxon>
        <taxon>Pseudomonadota</taxon>
        <taxon>Betaproteobacteria</taxon>
        <taxon>Neisseriales</taxon>
        <taxon>Chitinibacteraceae</taxon>
        <taxon>Deefgea</taxon>
    </lineage>
</organism>
<feature type="domain" description="Smf/DprA SLOG" evidence="2">
    <location>
        <begin position="82"/>
        <end position="290"/>
    </location>
</feature>
<dbReference type="PANTHER" id="PTHR43022:SF1">
    <property type="entry name" value="PROTEIN SMF"/>
    <property type="match status" value="1"/>
</dbReference>
<keyword evidence="5" id="KW-1185">Reference proteome</keyword>
<dbReference type="Gene3D" id="1.10.10.10">
    <property type="entry name" value="Winged helix-like DNA-binding domain superfamily/Winged helix DNA-binding domain"/>
    <property type="match status" value="1"/>
</dbReference>
<dbReference type="Pfam" id="PF17782">
    <property type="entry name" value="WHD_DprA"/>
    <property type="match status" value="1"/>
</dbReference>
<dbReference type="Proteomes" id="UP001195660">
    <property type="component" value="Unassembled WGS sequence"/>
</dbReference>
<dbReference type="InterPro" id="IPR036388">
    <property type="entry name" value="WH-like_DNA-bd_sf"/>
</dbReference>
<sequence>MLDSDLENWLRLSLVSGLGVRSQLLLLRHFGEPAAIFSASRAELKGLVSPALVDGIIHMAQIENYPERQLIEDWLAGQNHALLTLDHPAYPSQLLSLPDPPTLLYAKGNLKLLQKPALSIVGSRNSTQQGICNAEAFAQHLSNSGLCIVSGLASGVDAAAHRGGLLGVGSSIAVIGTGIDRIYPASNRDLAHQLAQNGLILSEFALGSPPIASHFPQRNRIIAALGLGCLVVEAALGSGSLITARQAVDIGREVFAIPGSIHSPLAKGCHSLIKNGAKLVESADDILAELCFGNDLFSTPVQVKDTTTSTESETSILDILGWDPIDLETLIERTSLTNSALCEILLGLELEGKLASLPGGRYQRIGGGV</sequence>
<protein>
    <submittedName>
        <fullName evidence="4">DNA-protecting protein DprA</fullName>
    </submittedName>
</protein>
<dbReference type="PANTHER" id="PTHR43022">
    <property type="entry name" value="PROTEIN SMF"/>
    <property type="match status" value="1"/>
</dbReference>
<dbReference type="InterPro" id="IPR041614">
    <property type="entry name" value="DprA_WH"/>
</dbReference>
<gene>
    <name evidence="4" type="primary">dprA</name>
    <name evidence="4" type="ORF">GM173_00695</name>
</gene>
<dbReference type="InterPro" id="IPR003488">
    <property type="entry name" value="DprA"/>
</dbReference>
<accession>A0ABS2C7F1</accession>
<dbReference type="EMBL" id="WOFE01000001">
    <property type="protein sequence ID" value="MBM5570092.1"/>
    <property type="molecule type" value="Genomic_DNA"/>
</dbReference>
<dbReference type="SUPFAM" id="SSF102405">
    <property type="entry name" value="MCP/YpsA-like"/>
    <property type="match status" value="1"/>
</dbReference>
<comment type="caution">
    <text evidence="4">The sequence shown here is derived from an EMBL/GenBank/DDBJ whole genome shotgun (WGS) entry which is preliminary data.</text>
</comment>
<proteinExistence type="inferred from homology"/>
<dbReference type="RefSeq" id="WP_203569416.1">
    <property type="nucleotide sequence ID" value="NZ_WOFE01000001.1"/>
</dbReference>
<dbReference type="Gene3D" id="3.40.50.450">
    <property type="match status" value="1"/>
</dbReference>
<evidence type="ECO:0000259" key="3">
    <source>
        <dbReference type="Pfam" id="PF17782"/>
    </source>
</evidence>
<dbReference type="InterPro" id="IPR057666">
    <property type="entry name" value="DrpA_SLOG"/>
</dbReference>
<evidence type="ECO:0000259" key="2">
    <source>
        <dbReference type="Pfam" id="PF02481"/>
    </source>
</evidence>
<comment type="similarity">
    <text evidence="1">Belongs to the DprA/Smf family.</text>
</comment>
<dbReference type="SUPFAM" id="SSF47781">
    <property type="entry name" value="RuvA domain 2-like"/>
    <property type="match status" value="1"/>
</dbReference>
<evidence type="ECO:0000256" key="1">
    <source>
        <dbReference type="ARBA" id="ARBA00006525"/>
    </source>
</evidence>
<reference evidence="4 5" key="1">
    <citation type="submission" date="2019-11" db="EMBL/GenBank/DDBJ databases">
        <title>Novel Deefgea species.</title>
        <authorList>
            <person name="Han J.-H."/>
        </authorList>
    </citation>
    <scope>NUCLEOTIDE SEQUENCE [LARGE SCALE GENOMIC DNA]</scope>
    <source>
        <strain evidence="4 5">LMG 24817</strain>
    </source>
</reference>
<name>A0ABS2C7F1_9NEIS</name>
<dbReference type="InterPro" id="IPR010994">
    <property type="entry name" value="RuvA_2-like"/>
</dbReference>
<dbReference type="NCBIfam" id="TIGR00732">
    <property type="entry name" value="dprA"/>
    <property type="match status" value="1"/>
</dbReference>